<accession>A0ACB9D0J2</accession>
<name>A0ACB9D0J2_CICIN</name>
<comment type="caution">
    <text evidence="1">The sequence shown here is derived from an EMBL/GenBank/DDBJ whole genome shotgun (WGS) entry which is preliminary data.</text>
</comment>
<evidence type="ECO:0000313" key="2">
    <source>
        <dbReference type="Proteomes" id="UP001055811"/>
    </source>
</evidence>
<organism evidence="1 2">
    <name type="scientific">Cichorium intybus</name>
    <name type="common">Chicory</name>
    <dbReference type="NCBI Taxonomy" id="13427"/>
    <lineage>
        <taxon>Eukaryota</taxon>
        <taxon>Viridiplantae</taxon>
        <taxon>Streptophyta</taxon>
        <taxon>Embryophyta</taxon>
        <taxon>Tracheophyta</taxon>
        <taxon>Spermatophyta</taxon>
        <taxon>Magnoliopsida</taxon>
        <taxon>eudicotyledons</taxon>
        <taxon>Gunneridae</taxon>
        <taxon>Pentapetalae</taxon>
        <taxon>asterids</taxon>
        <taxon>campanulids</taxon>
        <taxon>Asterales</taxon>
        <taxon>Asteraceae</taxon>
        <taxon>Cichorioideae</taxon>
        <taxon>Cichorieae</taxon>
        <taxon>Cichoriinae</taxon>
        <taxon>Cichorium</taxon>
    </lineage>
</organism>
<dbReference type="EMBL" id="CM042013">
    <property type="protein sequence ID" value="KAI3739842.1"/>
    <property type="molecule type" value="Genomic_DNA"/>
</dbReference>
<reference evidence="1 2" key="2">
    <citation type="journal article" date="2022" name="Mol. Ecol. Resour.">
        <title>The genomes of chicory, endive, great burdock and yacon provide insights into Asteraceae paleo-polyploidization history and plant inulin production.</title>
        <authorList>
            <person name="Fan W."/>
            <person name="Wang S."/>
            <person name="Wang H."/>
            <person name="Wang A."/>
            <person name="Jiang F."/>
            <person name="Liu H."/>
            <person name="Zhao H."/>
            <person name="Xu D."/>
            <person name="Zhang Y."/>
        </authorList>
    </citation>
    <scope>NUCLEOTIDE SEQUENCE [LARGE SCALE GENOMIC DNA]</scope>
    <source>
        <strain evidence="2">cv. Punajuju</strain>
        <tissue evidence="1">Leaves</tissue>
    </source>
</reference>
<proteinExistence type="predicted"/>
<dbReference type="Proteomes" id="UP001055811">
    <property type="component" value="Linkage Group LG05"/>
</dbReference>
<reference evidence="2" key="1">
    <citation type="journal article" date="2022" name="Mol. Ecol. Resour.">
        <title>The genomes of chicory, endive, great burdock and yacon provide insights into Asteraceae palaeo-polyploidization history and plant inulin production.</title>
        <authorList>
            <person name="Fan W."/>
            <person name="Wang S."/>
            <person name="Wang H."/>
            <person name="Wang A."/>
            <person name="Jiang F."/>
            <person name="Liu H."/>
            <person name="Zhao H."/>
            <person name="Xu D."/>
            <person name="Zhang Y."/>
        </authorList>
    </citation>
    <scope>NUCLEOTIDE SEQUENCE [LARGE SCALE GENOMIC DNA]</scope>
    <source>
        <strain evidence="2">cv. Punajuju</strain>
    </source>
</reference>
<protein>
    <submittedName>
        <fullName evidence="1">Uncharacterized protein</fullName>
    </submittedName>
</protein>
<keyword evidence="2" id="KW-1185">Reference proteome</keyword>
<evidence type="ECO:0000313" key="1">
    <source>
        <dbReference type="EMBL" id="KAI3739842.1"/>
    </source>
</evidence>
<gene>
    <name evidence="1" type="ORF">L2E82_30254</name>
</gene>
<sequence length="91" mass="10053">MPRISILLTLLEEELEVAVAGGRYVYGEQPRTRMSVISFAKARSCDSKGGMLFMAYVIPIEPIKLFVEDVAVVKELLDVFLDELPGLPPIG</sequence>